<gene>
    <name evidence="1" type="ORF">ANE_LOCUS5204</name>
</gene>
<comment type="caution">
    <text evidence="1">The sequence shown here is derived from an EMBL/GenBank/DDBJ whole genome shotgun (WGS) entry which is preliminary data.</text>
</comment>
<name>A0A565B1J4_9BRAS</name>
<dbReference type="AlphaFoldDB" id="A0A565B1J4"/>
<evidence type="ECO:0000313" key="2">
    <source>
        <dbReference type="Proteomes" id="UP000489600"/>
    </source>
</evidence>
<dbReference type="Proteomes" id="UP000489600">
    <property type="component" value="Unassembled WGS sequence"/>
</dbReference>
<dbReference type="EMBL" id="CABITT030000002">
    <property type="protein sequence ID" value="VVA94759.1"/>
    <property type="molecule type" value="Genomic_DNA"/>
</dbReference>
<reference evidence="1" key="1">
    <citation type="submission" date="2019-07" db="EMBL/GenBank/DDBJ databases">
        <authorList>
            <person name="Dittberner H."/>
        </authorList>
    </citation>
    <scope>NUCLEOTIDE SEQUENCE [LARGE SCALE GENOMIC DNA]</scope>
</reference>
<accession>A0A565B1J4</accession>
<sequence>MMREGAWIFRVRFEGTVRKWKRIRVKNFSFIKQWSFLGRDGVEPVVKEIKKEKGLEEIYVEERNESFTL</sequence>
<proteinExistence type="predicted"/>
<evidence type="ECO:0000313" key="1">
    <source>
        <dbReference type="EMBL" id="VVA94759.1"/>
    </source>
</evidence>
<organism evidence="1 2">
    <name type="scientific">Arabis nemorensis</name>
    <dbReference type="NCBI Taxonomy" id="586526"/>
    <lineage>
        <taxon>Eukaryota</taxon>
        <taxon>Viridiplantae</taxon>
        <taxon>Streptophyta</taxon>
        <taxon>Embryophyta</taxon>
        <taxon>Tracheophyta</taxon>
        <taxon>Spermatophyta</taxon>
        <taxon>Magnoliopsida</taxon>
        <taxon>eudicotyledons</taxon>
        <taxon>Gunneridae</taxon>
        <taxon>Pentapetalae</taxon>
        <taxon>rosids</taxon>
        <taxon>malvids</taxon>
        <taxon>Brassicales</taxon>
        <taxon>Brassicaceae</taxon>
        <taxon>Arabideae</taxon>
        <taxon>Arabis</taxon>
    </lineage>
</organism>
<protein>
    <submittedName>
        <fullName evidence="1">Uncharacterized protein</fullName>
    </submittedName>
</protein>
<keyword evidence="2" id="KW-1185">Reference proteome</keyword>